<protein>
    <recommendedName>
        <fullName evidence="8">Protein trunk</fullName>
    </recommendedName>
</protein>
<evidence type="ECO:0000313" key="7">
    <source>
        <dbReference type="Proteomes" id="UP001634394"/>
    </source>
</evidence>
<comment type="similarity">
    <text evidence="2">Belongs to the noggin family.</text>
</comment>
<dbReference type="InterPro" id="IPR052876">
    <property type="entry name" value="Insect_Hormone_Regulators"/>
</dbReference>
<dbReference type="EMBL" id="JBJQND010000010">
    <property type="protein sequence ID" value="KAL3863215.1"/>
    <property type="molecule type" value="Genomic_DNA"/>
</dbReference>
<dbReference type="InterPro" id="IPR008717">
    <property type="entry name" value="Noggin"/>
</dbReference>
<keyword evidence="4" id="KW-0964">Secreted</keyword>
<comment type="caution">
    <text evidence="6">The sequence shown here is derived from an EMBL/GenBank/DDBJ whole genome shotgun (WGS) entry which is preliminary data.</text>
</comment>
<dbReference type="InterPro" id="IPR029034">
    <property type="entry name" value="Cystine-knot_cytokine"/>
</dbReference>
<gene>
    <name evidence="6" type="ORF">ACJMK2_004980</name>
</gene>
<evidence type="ECO:0000256" key="4">
    <source>
        <dbReference type="ARBA" id="ARBA00022525"/>
    </source>
</evidence>
<keyword evidence="5" id="KW-0732">Signal</keyword>
<organism evidence="6 7">
    <name type="scientific">Sinanodonta woodiana</name>
    <name type="common">Chinese pond mussel</name>
    <name type="synonym">Anodonta woodiana</name>
    <dbReference type="NCBI Taxonomy" id="1069815"/>
    <lineage>
        <taxon>Eukaryota</taxon>
        <taxon>Metazoa</taxon>
        <taxon>Spiralia</taxon>
        <taxon>Lophotrochozoa</taxon>
        <taxon>Mollusca</taxon>
        <taxon>Bivalvia</taxon>
        <taxon>Autobranchia</taxon>
        <taxon>Heteroconchia</taxon>
        <taxon>Palaeoheterodonta</taxon>
        <taxon>Unionida</taxon>
        <taxon>Unionoidea</taxon>
        <taxon>Unionidae</taxon>
        <taxon>Unioninae</taxon>
        <taxon>Sinanodonta</taxon>
    </lineage>
</organism>
<reference evidence="6 7" key="1">
    <citation type="submission" date="2024-11" db="EMBL/GenBank/DDBJ databases">
        <title>Chromosome-level genome assembly of the freshwater bivalve Anodonta woodiana.</title>
        <authorList>
            <person name="Chen X."/>
        </authorList>
    </citation>
    <scope>NUCLEOTIDE SEQUENCE [LARGE SCALE GENOMIC DNA]</scope>
    <source>
        <strain evidence="6">MN2024</strain>
        <tissue evidence="6">Gills</tissue>
    </source>
</reference>
<evidence type="ECO:0000256" key="5">
    <source>
        <dbReference type="ARBA" id="ARBA00022729"/>
    </source>
</evidence>
<evidence type="ECO:0000313" key="6">
    <source>
        <dbReference type="EMBL" id="KAL3863215.1"/>
    </source>
</evidence>
<evidence type="ECO:0000256" key="1">
    <source>
        <dbReference type="ARBA" id="ARBA00004613"/>
    </source>
</evidence>
<proteinExistence type="inferred from homology"/>
<name>A0ABD3VS35_SINWO</name>
<comment type="subcellular location">
    <subcellularLocation>
        <location evidence="1">Secreted</location>
    </subcellularLocation>
</comment>
<dbReference type="AlphaFoldDB" id="A0ABD3VS35"/>
<dbReference type="PANTHER" id="PTHR39940:SF1">
    <property type="entry name" value="PROTHORACICOTROPIC HORMONE, ISOFORM F"/>
    <property type="match status" value="1"/>
</dbReference>
<keyword evidence="7" id="KW-1185">Reference proteome</keyword>
<accession>A0ABD3VS35</accession>
<dbReference type="Pfam" id="PF05806">
    <property type="entry name" value="Noggin"/>
    <property type="match status" value="1"/>
</dbReference>
<evidence type="ECO:0000256" key="3">
    <source>
        <dbReference type="ARBA" id="ARBA00022473"/>
    </source>
</evidence>
<evidence type="ECO:0000256" key="2">
    <source>
        <dbReference type="ARBA" id="ARBA00007480"/>
    </source>
</evidence>
<dbReference type="SUPFAM" id="SSF57501">
    <property type="entry name" value="Cystine-knot cytokines"/>
    <property type="match status" value="1"/>
</dbReference>
<evidence type="ECO:0008006" key="8">
    <source>
        <dbReference type="Google" id="ProtNLM"/>
    </source>
</evidence>
<dbReference type="GO" id="GO:0005576">
    <property type="term" value="C:extracellular region"/>
    <property type="evidence" value="ECO:0007669"/>
    <property type="project" value="UniProtKB-SubCell"/>
</dbReference>
<sequence>MFAGGLVENSRTNMPRTSRLLNAGETWSCDQEYTWRELGEKYYPRYVREVKCLNTTCMFGHYTCSPVYMNVKVLKLNNVGCLDLNLPYELRSSWLFEDIAVAVHCNCGRVQ</sequence>
<dbReference type="PANTHER" id="PTHR39940">
    <property type="entry name" value="PROTHORACICOTROPIC HORMONE, ISOFORM F"/>
    <property type="match status" value="1"/>
</dbReference>
<dbReference type="Proteomes" id="UP001634394">
    <property type="component" value="Unassembled WGS sequence"/>
</dbReference>
<dbReference type="Gene3D" id="2.10.90.10">
    <property type="entry name" value="Cystine-knot cytokines"/>
    <property type="match status" value="1"/>
</dbReference>
<keyword evidence="3" id="KW-0217">Developmental protein</keyword>